<keyword evidence="2" id="KW-1185">Reference proteome</keyword>
<protein>
    <submittedName>
        <fullName evidence="1">Uncharacterized protein</fullName>
    </submittedName>
</protein>
<proteinExistence type="predicted"/>
<evidence type="ECO:0000313" key="1">
    <source>
        <dbReference type="EMBL" id="CAI9603938.1"/>
    </source>
</evidence>
<dbReference type="Proteomes" id="UP001162483">
    <property type="component" value="Unassembled WGS sequence"/>
</dbReference>
<accession>A0ABN9G5K4</accession>
<name>A0ABN9G5K4_9NEOB</name>
<dbReference type="EMBL" id="CATNWA010017906">
    <property type="protein sequence ID" value="CAI9603938.1"/>
    <property type="molecule type" value="Genomic_DNA"/>
</dbReference>
<sequence length="44" mass="4754">MEDTEWRPVEGLAEKGGGLGKRDICGMGTRGVCVSRRFSWVGGL</sequence>
<comment type="caution">
    <text evidence="1">The sequence shown here is derived from an EMBL/GenBank/DDBJ whole genome shotgun (WGS) entry which is preliminary data.</text>
</comment>
<evidence type="ECO:0000313" key="2">
    <source>
        <dbReference type="Proteomes" id="UP001162483"/>
    </source>
</evidence>
<gene>
    <name evidence="1" type="ORF">SPARVUS_LOCUS13395834</name>
</gene>
<feature type="non-terminal residue" evidence="1">
    <location>
        <position position="44"/>
    </location>
</feature>
<organism evidence="1 2">
    <name type="scientific">Staurois parvus</name>
    <dbReference type="NCBI Taxonomy" id="386267"/>
    <lineage>
        <taxon>Eukaryota</taxon>
        <taxon>Metazoa</taxon>
        <taxon>Chordata</taxon>
        <taxon>Craniata</taxon>
        <taxon>Vertebrata</taxon>
        <taxon>Euteleostomi</taxon>
        <taxon>Amphibia</taxon>
        <taxon>Batrachia</taxon>
        <taxon>Anura</taxon>
        <taxon>Neobatrachia</taxon>
        <taxon>Ranoidea</taxon>
        <taxon>Ranidae</taxon>
        <taxon>Staurois</taxon>
    </lineage>
</organism>
<reference evidence="1" key="1">
    <citation type="submission" date="2023-05" db="EMBL/GenBank/DDBJ databases">
        <authorList>
            <person name="Stuckert A."/>
        </authorList>
    </citation>
    <scope>NUCLEOTIDE SEQUENCE</scope>
</reference>